<dbReference type="InterPro" id="IPR029058">
    <property type="entry name" value="AB_hydrolase_fold"/>
</dbReference>
<protein>
    <submittedName>
        <fullName evidence="4">CocE/NonD family hydrolase</fullName>
    </submittedName>
</protein>
<dbReference type="PANTHER" id="PTHR43056:SF10">
    <property type="entry name" value="COCE_NOND FAMILY, PUTATIVE (AFU_ORTHOLOGUE AFUA_7G00600)-RELATED"/>
    <property type="match status" value="1"/>
</dbReference>
<gene>
    <name evidence="4" type="ORF">HUG12_13040</name>
</gene>
<dbReference type="Gene3D" id="3.40.50.1820">
    <property type="entry name" value="alpha/beta hydrolase"/>
    <property type="match status" value="1"/>
</dbReference>
<reference evidence="4 5" key="1">
    <citation type="submission" date="2020-06" db="EMBL/GenBank/DDBJ databases">
        <title>NJ-3-1, isolated from saline soil.</title>
        <authorList>
            <person name="Cui H.L."/>
            <person name="Shi X."/>
        </authorList>
    </citation>
    <scope>NUCLEOTIDE SEQUENCE [LARGE SCALE GENOMIC DNA]</scope>
    <source>
        <strain evidence="4 5">NJ-3-1</strain>
    </source>
</reference>
<dbReference type="Gene3D" id="2.60.120.260">
    <property type="entry name" value="Galactose-binding domain-like"/>
    <property type="match status" value="1"/>
</dbReference>
<dbReference type="SUPFAM" id="SSF53474">
    <property type="entry name" value="alpha/beta-Hydrolases"/>
    <property type="match status" value="1"/>
</dbReference>
<dbReference type="InterPro" id="IPR008979">
    <property type="entry name" value="Galactose-bd-like_sf"/>
</dbReference>
<feature type="region of interest" description="Disordered" evidence="2">
    <location>
        <begin position="401"/>
        <end position="433"/>
    </location>
</feature>
<sequence length="640" mass="71083">MELSGVSLVGFGVTANPVKGAVSEERAQTGQLVEKRENVEVEMRDGRILRADVYLPPQANQRGGIETLVTRTPYNKAGYGGTAEYFAQRGYAVVVQDVRGKFESDGDFYPYRSEGNAEAADGYDTIEWAAEQEFSNGIVGTFGISYLAGTQWAIVHNDELPPHLEAMAPGYAVSSYYGQGSYAGGACLLSHNIDYLNGFGVERFNRDNPNQADNFTVLDEAQEAMMQVYWDLPVHPYEPFEEVGLDWLTDWHTNETYNEYWEAQDHTLHYDKVDIPVLNYGGWYDIFTQGPVTNYQGLAEEGVSDEMELVMGPYTHGAESVRAQGQVTGSAYYFPENAAYDELATVVAFFDRHLKGRAQQVESLPSVRFYVPGLDEWVGAEEFPLPETEFTNYYLNSDGDANADAAATDEPTYNGELSTNDSRSDPTDEYTYDPSDPVVAQGGYNSHWHGGVTDRATAYHGREDILVYQTDVLSEDVAIVGPITVTLFAETSAVDTDFIVHLSDVTPGARTGGLWVAEGARRGRIGDVEADPRALESYSDVSLLTPGEVYEWKIAVWPTARVFEEGHRIRIDVTSSDFPRYDRNLNTGEGLDDDEMETAEQTIYHDDVYPSRVELPIVPMEGLEERTIDSPVPGRQGRGR</sequence>
<proteinExistence type="predicted"/>
<organism evidence="4 5">
    <name type="scientific">Halorarum salinum</name>
    <dbReference type="NCBI Taxonomy" id="2743089"/>
    <lineage>
        <taxon>Archaea</taxon>
        <taxon>Methanobacteriati</taxon>
        <taxon>Methanobacteriota</taxon>
        <taxon>Stenosarchaea group</taxon>
        <taxon>Halobacteria</taxon>
        <taxon>Halobacteriales</taxon>
        <taxon>Haloferacaceae</taxon>
        <taxon>Halorarum</taxon>
    </lineage>
</organism>
<dbReference type="Gene3D" id="1.10.3020.10">
    <property type="entry name" value="alpha-amino acid ester hydrolase ( Helical cap domain)"/>
    <property type="match status" value="1"/>
</dbReference>
<dbReference type="SUPFAM" id="SSF49785">
    <property type="entry name" value="Galactose-binding domain-like"/>
    <property type="match status" value="1"/>
</dbReference>
<dbReference type="InterPro" id="IPR013736">
    <property type="entry name" value="Xaa-Pro_dipept_C"/>
</dbReference>
<dbReference type="KEGG" id="halu:HUG12_13040"/>
<dbReference type="Pfam" id="PF02129">
    <property type="entry name" value="Peptidase_S15"/>
    <property type="match status" value="1"/>
</dbReference>
<evidence type="ECO:0000259" key="3">
    <source>
        <dbReference type="SMART" id="SM00939"/>
    </source>
</evidence>
<keyword evidence="5" id="KW-1185">Reference proteome</keyword>
<dbReference type="InterPro" id="IPR000383">
    <property type="entry name" value="Xaa-Pro-like_dom"/>
</dbReference>
<keyword evidence="1 4" id="KW-0378">Hydrolase</keyword>
<dbReference type="GO" id="GO:0008239">
    <property type="term" value="F:dipeptidyl-peptidase activity"/>
    <property type="evidence" value="ECO:0007669"/>
    <property type="project" value="InterPro"/>
</dbReference>
<dbReference type="PANTHER" id="PTHR43056">
    <property type="entry name" value="PEPTIDASE S9 PROLYL OLIGOPEPTIDASE"/>
    <property type="match status" value="1"/>
</dbReference>
<feature type="domain" description="Xaa-Pro dipeptidyl-peptidase C-terminal" evidence="3">
    <location>
        <begin position="347"/>
        <end position="614"/>
    </location>
</feature>
<dbReference type="SMART" id="SM00939">
    <property type="entry name" value="PepX_C"/>
    <property type="match status" value="1"/>
</dbReference>
<name>A0A7D5QAP5_9EURY</name>
<evidence type="ECO:0000256" key="2">
    <source>
        <dbReference type="SAM" id="MobiDB-lite"/>
    </source>
</evidence>
<dbReference type="NCBIfam" id="TIGR00976">
    <property type="entry name" value="CocE_NonD"/>
    <property type="match status" value="1"/>
</dbReference>
<evidence type="ECO:0000313" key="5">
    <source>
        <dbReference type="Proteomes" id="UP000509626"/>
    </source>
</evidence>
<dbReference type="Pfam" id="PF08530">
    <property type="entry name" value="PepX_C"/>
    <property type="match status" value="1"/>
</dbReference>
<dbReference type="AlphaFoldDB" id="A0A7D5QAP5"/>
<feature type="region of interest" description="Disordered" evidence="2">
    <location>
        <begin position="621"/>
        <end position="640"/>
    </location>
</feature>
<dbReference type="InterPro" id="IPR005674">
    <property type="entry name" value="CocE/Ser_esterase"/>
</dbReference>
<dbReference type="Proteomes" id="UP000509626">
    <property type="component" value="Chromosome"/>
</dbReference>
<accession>A0A7D5QAP5</accession>
<dbReference type="InterPro" id="IPR050585">
    <property type="entry name" value="Xaa-Pro_dipeptidyl-ppase/CocE"/>
</dbReference>
<evidence type="ECO:0000256" key="1">
    <source>
        <dbReference type="ARBA" id="ARBA00022801"/>
    </source>
</evidence>
<dbReference type="EMBL" id="CP058579">
    <property type="protein sequence ID" value="QLG62597.1"/>
    <property type="molecule type" value="Genomic_DNA"/>
</dbReference>
<evidence type="ECO:0000313" key="4">
    <source>
        <dbReference type="EMBL" id="QLG62597.1"/>
    </source>
</evidence>